<dbReference type="GO" id="GO:0019829">
    <property type="term" value="F:ATPase-coupled monoatomic cation transmembrane transporter activity"/>
    <property type="evidence" value="ECO:0007669"/>
    <property type="project" value="InterPro"/>
</dbReference>
<evidence type="ECO:0000256" key="6">
    <source>
        <dbReference type="ARBA" id="ARBA00022840"/>
    </source>
</evidence>
<dbReference type="PROSITE" id="PS01229">
    <property type="entry name" value="COF_2"/>
    <property type="match status" value="1"/>
</dbReference>
<evidence type="ECO:0000256" key="8">
    <source>
        <dbReference type="ARBA" id="ARBA00022967"/>
    </source>
</evidence>
<evidence type="ECO:0000256" key="2">
    <source>
        <dbReference type="ARBA" id="ARBA00006024"/>
    </source>
</evidence>
<dbReference type="InterPro" id="IPR059000">
    <property type="entry name" value="ATPase_P-type_domA"/>
</dbReference>
<dbReference type="SUPFAM" id="SSF56784">
    <property type="entry name" value="HAD-like"/>
    <property type="match status" value="1"/>
</dbReference>
<evidence type="ECO:0000256" key="10">
    <source>
        <dbReference type="ARBA" id="ARBA00023136"/>
    </source>
</evidence>
<dbReference type="PANTHER" id="PTHR43079">
    <property type="entry name" value="PROBABLE CADMIUM/ZINC-TRANSPORTING ATPASE HMA1"/>
    <property type="match status" value="1"/>
</dbReference>
<dbReference type="SFLD" id="SFLDF00027">
    <property type="entry name" value="p-type_atpase"/>
    <property type="match status" value="1"/>
</dbReference>
<feature type="transmembrane region" description="Helical" evidence="11">
    <location>
        <begin position="235"/>
        <end position="255"/>
    </location>
</feature>
<dbReference type="PROSITE" id="PS00154">
    <property type="entry name" value="ATPASE_E1_E2"/>
    <property type="match status" value="1"/>
</dbReference>
<evidence type="ECO:0000256" key="7">
    <source>
        <dbReference type="ARBA" id="ARBA00022842"/>
    </source>
</evidence>
<dbReference type="InterPro" id="IPR001757">
    <property type="entry name" value="P_typ_ATPase"/>
</dbReference>
<keyword evidence="8" id="KW-1278">Translocase</keyword>
<feature type="domain" description="P-type ATPase A" evidence="12">
    <location>
        <begin position="118"/>
        <end position="217"/>
    </location>
</feature>
<dbReference type="InterPro" id="IPR023299">
    <property type="entry name" value="ATPase_P-typ_cyto_dom_N"/>
</dbReference>
<dbReference type="InterPro" id="IPR044492">
    <property type="entry name" value="P_typ_ATPase_HD_dom"/>
</dbReference>
<dbReference type="Proteomes" id="UP000315953">
    <property type="component" value="Chromosome"/>
</dbReference>
<dbReference type="InterPro" id="IPR027256">
    <property type="entry name" value="P-typ_ATPase_IB"/>
</dbReference>
<dbReference type="Gene3D" id="2.70.150.10">
    <property type="entry name" value="Calcium-transporting ATPase, cytoplasmic transduction domain A"/>
    <property type="match status" value="1"/>
</dbReference>
<dbReference type="GO" id="GO:0016887">
    <property type="term" value="F:ATP hydrolysis activity"/>
    <property type="evidence" value="ECO:0007669"/>
    <property type="project" value="InterPro"/>
</dbReference>
<proteinExistence type="inferred from homology"/>
<dbReference type="AlphaFoldDB" id="A0A516GHT7"/>
<gene>
    <name evidence="13" type="ORF">FNV33_03085</name>
</gene>
<evidence type="ECO:0000256" key="5">
    <source>
        <dbReference type="ARBA" id="ARBA00022741"/>
    </source>
</evidence>
<dbReference type="SFLD" id="SFLDS00003">
    <property type="entry name" value="Haloacid_Dehalogenase"/>
    <property type="match status" value="1"/>
</dbReference>
<evidence type="ECO:0000313" key="14">
    <source>
        <dbReference type="Proteomes" id="UP000315953"/>
    </source>
</evidence>
<evidence type="ECO:0000313" key="13">
    <source>
        <dbReference type="EMBL" id="QDO91082.1"/>
    </source>
</evidence>
<dbReference type="InterPro" id="IPR036412">
    <property type="entry name" value="HAD-like_sf"/>
</dbReference>
<dbReference type="SUPFAM" id="SSF81665">
    <property type="entry name" value="Calcium ATPase, transmembrane domain M"/>
    <property type="match status" value="1"/>
</dbReference>
<evidence type="ECO:0000256" key="3">
    <source>
        <dbReference type="ARBA" id="ARBA00022692"/>
    </source>
</evidence>
<keyword evidence="7" id="KW-0460">Magnesium</keyword>
<evidence type="ECO:0000256" key="4">
    <source>
        <dbReference type="ARBA" id="ARBA00022723"/>
    </source>
</evidence>
<name>A0A516GHT7_9LACT</name>
<dbReference type="InterPro" id="IPR018303">
    <property type="entry name" value="ATPase_P-typ_P_site"/>
</dbReference>
<dbReference type="InterPro" id="IPR023298">
    <property type="entry name" value="ATPase_P-typ_TM_dom_sf"/>
</dbReference>
<evidence type="ECO:0000259" key="12">
    <source>
        <dbReference type="Pfam" id="PF00122"/>
    </source>
</evidence>
<dbReference type="PANTHER" id="PTHR43079:SF1">
    <property type="entry name" value="CADMIUM_ZINC-TRANSPORTING ATPASE HMA1, CHLOROPLASTIC-RELATED"/>
    <property type="match status" value="1"/>
</dbReference>
<feature type="transmembrane region" description="Helical" evidence="11">
    <location>
        <begin position="37"/>
        <end position="55"/>
    </location>
</feature>
<dbReference type="Gene3D" id="3.40.50.1000">
    <property type="entry name" value="HAD superfamily/HAD-like"/>
    <property type="match status" value="1"/>
</dbReference>
<keyword evidence="6 11" id="KW-0067">ATP-binding</keyword>
<accession>A0A516GHT7</accession>
<dbReference type="InterPro" id="IPR008250">
    <property type="entry name" value="ATPase_P-typ_transduc_dom_A_sf"/>
</dbReference>
<evidence type="ECO:0000256" key="1">
    <source>
        <dbReference type="ARBA" id="ARBA00004141"/>
    </source>
</evidence>
<dbReference type="Pfam" id="PF00702">
    <property type="entry name" value="Hydrolase"/>
    <property type="match status" value="1"/>
</dbReference>
<dbReference type="PRINTS" id="PR00119">
    <property type="entry name" value="CATATPASE"/>
</dbReference>
<evidence type="ECO:0000256" key="9">
    <source>
        <dbReference type="ARBA" id="ARBA00022989"/>
    </source>
</evidence>
<dbReference type="SFLD" id="SFLDG00002">
    <property type="entry name" value="C1.7:_P-type_atpase_like"/>
    <property type="match status" value="1"/>
</dbReference>
<dbReference type="InterPro" id="IPR023214">
    <property type="entry name" value="HAD_sf"/>
</dbReference>
<comment type="similarity">
    <text evidence="2 11">Belongs to the cation transport ATPase (P-type) (TC 3.A.3) family. Type IB subfamily.</text>
</comment>
<feature type="transmembrane region" description="Helical" evidence="11">
    <location>
        <begin position="563"/>
        <end position="582"/>
    </location>
</feature>
<dbReference type="PRINTS" id="PR00120">
    <property type="entry name" value="HATPASE"/>
</dbReference>
<dbReference type="GO" id="GO:0005886">
    <property type="term" value="C:plasma membrane"/>
    <property type="evidence" value="ECO:0007669"/>
    <property type="project" value="UniProtKB-SubCell"/>
</dbReference>
<dbReference type="InterPro" id="IPR051949">
    <property type="entry name" value="Cation_Transport_ATPase"/>
</dbReference>
<reference evidence="13 14" key="1">
    <citation type="submission" date="2019-07" db="EMBL/GenBank/DDBJ databases">
        <title>Genome assembly of a nasal isolate of Dolosigranulum pigrum from a chronic sinusitis patient.</title>
        <authorList>
            <person name="Baig S."/>
            <person name="Overballe-Petersen S."/>
            <person name="Kaspar U."/>
            <person name="Rendboe A."/>
            <person name="de Man T."/>
            <person name="Liu C."/>
            <person name="Price L.B."/>
            <person name="Stegger M."/>
            <person name="Becker K."/>
            <person name="Skytt Andersen P."/>
        </authorList>
    </citation>
    <scope>NUCLEOTIDE SEQUENCE [LARGE SCALE GENOMIC DNA]</scope>
    <source>
        <strain evidence="13 14">83VPs-KB5</strain>
    </source>
</reference>
<protein>
    <submittedName>
        <fullName evidence="13">Heavy metal translocating P-type ATPase</fullName>
    </submittedName>
</protein>
<feature type="transmembrane region" description="Helical" evidence="11">
    <location>
        <begin position="588"/>
        <end position="606"/>
    </location>
</feature>
<comment type="subcellular location">
    <subcellularLocation>
        <location evidence="11">Cell membrane</location>
    </subcellularLocation>
    <subcellularLocation>
        <location evidence="1">Membrane</location>
        <topology evidence="1">Multi-pass membrane protein</topology>
    </subcellularLocation>
</comment>
<dbReference type="EMBL" id="CP041626">
    <property type="protein sequence ID" value="QDO91082.1"/>
    <property type="molecule type" value="Genomic_DNA"/>
</dbReference>
<keyword evidence="11" id="KW-1003">Cell membrane</keyword>
<dbReference type="RefSeq" id="WP_143333244.1">
    <property type="nucleotide sequence ID" value="NZ_CP041626.1"/>
</dbReference>
<keyword evidence="10 11" id="KW-0472">Membrane</keyword>
<evidence type="ECO:0000256" key="11">
    <source>
        <dbReference type="RuleBase" id="RU362081"/>
    </source>
</evidence>
<organism evidence="13 14">
    <name type="scientific">Dolosigranulum pigrum</name>
    <dbReference type="NCBI Taxonomy" id="29394"/>
    <lineage>
        <taxon>Bacteria</taxon>
        <taxon>Bacillati</taxon>
        <taxon>Bacillota</taxon>
        <taxon>Bacilli</taxon>
        <taxon>Lactobacillales</taxon>
        <taxon>Carnobacteriaceae</taxon>
        <taxon>Dolosigranulum</taxon>
    </lineage>
</organism>
<keyword evidence="3 11" id="KW-0812">Transmembrane</keyword>
<feature type="transmembrane region" description="Helical" evidence="11">
    <location>
        <begin position="267"/>
        <end position="291"/>
    </location>
</feature>
<dbReference type="NCBIfam" id="TIGR01494">
    <property type="entry name" value="ATPase_P-type"/>
    <property type="match status" value="1"/>
</dbReference>
<dbReference type="GO" id="GO:0005524">
    <property type="term" value="F:ATP binding"/>
    <property type="evidence" value="ECO:0007669"/>
    <property type="project" value="UniProtKB-UniRule"/>
</dbReference>
<keyword evidence="9 11" id="KW-1133">Transmembrane helix</keyword>
<sequence length="632" mass="68399">MLNYLKTNREGQFLVIGILLTVLGFSLSIMDLTSSRWAFYGAIVFLGFYAAKEALVETFKHKAPNDALLMILSALGATLIQYESEGAILLLIFAGAEVLEDYVTDKATDSISELMSSVPNQAHIMRENGKVDRVPTDSLAIGDTVIVQKGAQLPIDGTIDRQAVLNESALTGESIPVEKSSGDMVYAGTLNEGDVFYLTVTQTSNETIFSNIIHMVEQAQQHPSKKARWIDTFESYYVTGVLIAVPLFIIGLFFLQDLSWQDAFYRGLVLLTVASPCALVASITPATLSAISNGAKSGILFKGGKVMERFGELKTLYTDKTGTLTQGEFTVTDYELADDYISALVYMEQQSNHPIAQAIVAHFQSEHIDLPTGSDQIEEIAGAGLKMGNITVGKPDLFKQSTGIETVQAAIDSTDTTVIIAEHDRIVGYVNLADKIRVSSQEAVQQFQAAGIEVVLLTGDQQRAAEAVTAEIGIPKTYAELLPEDKMNFIQSSQSSNEVVGMIGDGINDAPALAHADIGIAMGSGSQAAMESADIVIVKNDLQKLFNSYRLSQRLDKIIKQNLFFAIGVIITLITLNILGWLDLPMGVVFHEVSTILVILNGLRLLRNSSTAAVEINDTAQSTADESETVTQ</sequence>
<dbReference type="NCBIfam" id="TIGR01525">
    <property type="entry name" value="ATPase-IB_hvy"/>
    <property type="match status" value="1"/>
</dbReference>
<dbReference type="GO" id="GO:0046872">
    <property type="term" value="F:metal ion binding"/>
    <property type="evidence" value="ECO:0007669"/>
    <property type="project" value="UniProtKB-KW"/>
</dbReference>
<keyword evidence="4 11" id="KW-0479">Metal-binding</keyword>
<dbReference type="Pfam" id="PF00122">
    <property type="entry name" value="E1-E2_ATPase"/>
    <property type="match status" value="1"/>
</dbReference>
<keyword evidence="5 11" id="KW-0547">Nucleotide-binding</keyword>
<dbReference type="Gene3D" id="3.40.1110.10">
    <property type="entry name" value="Calcium-transporting ATPase, cytoplasmic domain N"/>
    <property type="match status" value="1"/>
</dbReference>
<dbReference type="SUPFAM" id="SSF81653">
    <property type="entry name" value="Calcium ATPase, transduction domain A"/>
    <property type="match status" value="1"/>
</dbReference>
<dbReference type="KEGG" id="dpm:FNV33_03085"/>
<feature type="transmembrane region" description="Helical" evidence="11">
    <location>
        <begin position="12"/>
        <end position="31"/>
    </location>
</feature>